<evidence type="ECO:0000313" key="2">
    <source>
        <dbReference type="EMBL" id="KAL2514795.1"/>
    </source>
</evidence>
<gene>
    <name evidence="2" type="ORF">Fot_28766</name>
</gene>
<dbReference type="AlphaFoldDB" id="A0ABD1TPY4"/>
<evidence type="ECO:0000313" key="3">
    <source>
        <dbReference type="Proteomes" id="UP001604277"/>
    </source>
</evidence>
<protein>
    <submittedName>
        <fullName evidence="2">Uncharacterized protein</fullName>
    </submittedName>
</protein>
<organism evidence="2 3">
    <name type="scientific">Forsythia ovata</name>
    <dbReference type="NCBI Taxonomy" id="205694"/>
    <lineage>
        <taxon>Eukaryota</taxon>
        <taxon>Viridiplantae</taxon>
        <taxon>Streptophyta</taxon>
        <taxon>Embryophyta</taxon>
        <taxon>Tracheophyta</taxon>
        <taxon>Spermatophyta</taxon>
        <taxon>Magnoliopsida</taxon>
        <taxon>eudicotyledons</taxon>
        <taxon>Gunneridae</taxon>
        <taxon>Pentapetalae</taxon>
        <taxon>asterids</taxon>
        <taxon>lamiids</taxon>
        <taxon>Lamiales</taxon>
        <taxon>Oleaceae</taxon>
        <taxon>Forsythieae</taxon>
        <taxon>Forsythia</taxon>
    </lineage>
</organism>
<dbReference type="Proteomes" id="UP001604277">
    <property type="component" value="Unassembled WGS sequence"/>
</dbReference>
<reference evidence="3" key="1">
    <citation type="submission" date="2024-07" db="EMBL/GenBank/DDBJ databases">
        <title>Two chromosome-level genome assemblies of Korean endemic species Abeliophyllum distichum and Forsythia ovata (Oleaceae).</title>
        <authorList>
            <person name="Jang H."/>
        </authorList>
    </citation>
    <scope>NUCLEOTIDE SEQUENCE [LARGE SCALE GENOMIC DNA]</scope>
</reference>
<evidence type="ECO:0000256" key="1">
    <source>
        <dbReference type="SAM" id="MobiDB-lite"/>
    </source>
</evidence>
<proteinExistence type="predicted"/>
<dbReference type="EMBL" id="JBFOLJ010000008">
    <property type="protein sequence ID" value="KAL2514795.1"/>
    <property type="molecule type" value="Genomic_DNA"/>
</dbReference>
<accession>A0ABD1TPY4</accession>
<feature type="compositionally biased region" description="Basic and acidic residues" evidence="1">
    <location>
        <begin position="45"/>
        <end position="54"/>
    </location>
</feature>
<feature type="region of interest" description="Disordered" evidence="1">
    <location>
        <begin position="30"/>
        <end position="76"/>
    </location>
</feature>
<sequence>MAYAKHKQLAEAMVELTKAKEQIARLGAPTCADPKEAASKTASRNLRDKMRGEMGNHGQGAGIEGDMRNDGEAAEGVGIQTEGAYVPQFIEHTDCNIEPEWKAFLDRHQDQIWNHWKYELG</sequence>
<name>A0ABD1TPY4_9LAMI</name>
<comment type="caution">
    <text evidence="2">The sequence shown here is derived from an EMBL/GenBank/DDBJ whole genome shotgun (WGS) entry which is preliminary data.</text>
</comment>
<keyword evidence="3" id="KW-1185">Reference proteome</keyword>